<dbReference type="EMBL" id="CM007897">
    <property type="protein sequence ID" value="OTG17402.1"/>
    <property type="molecule type" value="Genomic_DNA"/>
</dbReference>
<proteinExistence type="predicted"/>
<organism evidence="2 3">
    <name type="scientific">Helianthus annuus</name>
    <name type="common">Common sunflower</name>
    <dbReference type="NCBI Taxonomy" id="4232"/>
    <lineage>
        <taxon>Eukaryota</taxon>
        <taxon>Viridiplantae</taxon>
        <taxon>Streptophyta</taxon>
        <taxon>Embryophyta</taxon>
        <taxon>Tracheophyta</taxon>
        <taxon>Spermatophyta</taxon>
        <taxon>Magnoliopsida</taxon>
        <taxon>eudicotyledons</taxon>
        <taxon>Gunneridae</taxon>
        <taxon>Pentapetalae</taxon>
        <taxon>asterids</taxon>
        <taxon>campanulids</taxon>
        <taxon>Asterales</taxon>
        <taxon>Asteraceae</taxon>
        <taxon>Asteroideae</taxon>
        <taxon>Heliantheae alliance</taxon>
        <taxon>Heliantheae</taxon>
        <taxon>Helianthus</taxon>
    </lineage>
</organism>
<evidence type="ECO:0000256" key="1">
    <source>
        <dbReference type="SAM" id="Phobius"/>
    </source>
</evidence>
<accession>A0A251U3P1</accession>
<gene>
    <name evidence="2" type="ORF">HannXRQ_Chr08g0211811</name>
</gene>
<dbReference type="InParanoid" id="A0A251U3P1"/>
<keyword evidence="3" id="KW-1185">Reference proteome</keyword>
<keyword evidence="1" id="KW-0472">Membrane</keyword>
<dbReference type="Proteomes" id="UP000215914">
    <property type="component" value="Chromosome 8"/>
</dbReference>
<name>A0A251U3P1_HELAN</name>
<protein>
    <submittedName>
        <fullName evidence="2">Uncharacterized protein</fullName>
    </submittedName>
</protein>
<feature type="transmembrane region" description="Helical" evidence="1">
    <location>
        <begin position="44"/>
        <end position="63"/>
    </location>
</feature>
<evidence type="ECO:0000313" key="3">
    <source>
        <dbReference type="Proteomes" id="UP000215914"/>
    </source>
</evidence>
<dbReference type="AlphaFoldDB" id="A0A251U3P1"/>
<keyword evidence="1" id="KW-0812">Transmembrane</keyword>
<sequence>MCQSQINYTPRLLRRGQEQLMNDRPTLLSTFSLYLQVKICPKTLTFLSNFKCLFFIFVLSLPLKSGSK</sequence>
<keyword evidence="1" id="KW-1133">Transmembrane helix</keyword>
<evidence type="ECO:0000313" key="2">
    <source>
        <dbReference type="EMBL" id="OTG17402.1"/>
    </source>
</evidence>
<reference evidence="3" key="1">
    <citation type="journal article" date="2017" name="Nature">
        <title>The sunflower genome provides insights into oil metabolism, flowering and Asterid evolution.</title>
        <authorList>
            <person name="Badouin H."/>
            <person name="Gouzy J."/>
            <person name="Grassa C.J."/>
            <person name="Murat F."/>
            <person name="Staton S.E."/>
            <person name="Cottret L."/>
            <person name="Lelandais-Briere C."/>
            <person name="Owens G.L."/>
            <person name="Carrere S."/>
            <person name="Mayjonade B."/>
            <person name="Legrand L."/>
            <person name="Gill N."/>
            <person name="Kane N.C."/>
            <person name="Bowers J.E."/>
            <person name="Hubner S."/>
            <person name="Bellec A."/>
            <person name="Berard A."/>
            <person name="Berges H."/>
            <person name="Blanchet N."/>
            <person name="Boniface M.C."/>
            <person name="Brunel D."/>
            <person name="Catrice O."/>
            <person name="Chaidir N."/>
            <person name="Claudel C."/>
            <person name="Donnadieu C."/>
            <person name="Faraut T."/>
            <person name="Fievet G."/>
            <person name="Helmstetter N."/>
            <person name="King M."/>
            <person name="Knapp S.J."/>
            <person name="Lai Z."/>
            <person name="Le Paslier M.C."/>
            <person name="Lippi Y."/>
            <person name="Lorenzon L."/>
            <person name="Mandel J.R."/>
            <person name="Marage G."/>
            <person name="Marchand G."/>
            <person name="Marquand E."/>
            <person name="Bret-Mestries E."/>
            <person name="Morien E."/>
            <person name="Nambeesan S."/>
            <person name="Nguyen T."/>
            <person name="Pegot-Espagnet P."/>
            <person name="Pouilly N."/>
            <person name="Raftis F."/>
            <person name="Sallet E."/>
            <person name="Schiex T."/>
            <person name="Thomas J."/>
            <person name="Vandecasteele C."/>
            <person name="Vares D."/>
            <person name="Vear F."/>
            <person name="Vautrin S."/>
            <person name="Crespi M."/>
            <person name="Mangin B."/>
            <person name="Burke J.M."/>
            <person name="Salse J."/>
            <person name="Munos S."/>
            <person name="Vincourt P."/>
            <person name="Rieseberg L.H."/>
            <person name="Langlade N.B."/>
        </authorList>
    </citation>
    <scope>NUCLEOTIDE SEQUENCE [LARGE SCALE GENOMIC DNA]</scope>
    <source>
        <strain evidence="3">cv. SF193</strain>
    </source>
</reference>